<reference evidence="8 9" key="1">
    <citation type="submission" date="2018-11" db="EMBL/GenBank/DDBJ databases">
        <title>Genome sequence of Apiotrichum porosum DSM 27194.</title>
        <authorList>
            <person name="Aliyu H."/>
            <person name="Gorte O."/>
            <person name="Ochsenreither K."/>
        </authorList>
    </citation>
    <scope>NUCLEOTIDE SEQUENCE [LARGE SCALE GENOMIC DNA]</scope>
    <source>
        <strain evidence="8 9">DSM 27194</strain>
    </source>
</reference>
<dbReference type="PROSITE" id="PS00571">
    <property type="entry name" value="AMIDASES"/>
    <property type="match status" value="1"/>
</dbReference>
<evidence type="ECO:0000256" key="5">
    <source>
        <dbReference type="PIRSR" id="PIRSR001221-1"/>
    </source>
</evidence>
<dbReference type="GeneID" id="39590214"/>
<dbReference type="InterPro" id="IPR036928">
    <property type="entry name" value="AS_sf"/>
</dbReference>
<dbReference type="RefSeq" id="XP_028477613.1">
    <property type="nucleotide sequence ID" value="XM_028621161.1"/>
</dbReference>
<dbReference type="SUPFAM" id="SSF75304">
    <property type="entry name" value="Amidase signature (AS) enzymes"/>
    <property type="match status" value="1"/>
</dbReference>
<keyword evidence="4" id="KW-0378">Hydrolase</keyword>
<dbReference type="PANTHER" id="PTHR46072">
    <property type="entry name" value="AMIDASE-RELATED-RELATED"/>
    <property type="match status" value="1"/>
</dbReference>
<dbReference type="EC" id="3.5.1.4" evidence="3"/>
<protein>
    <recommendedName>
        <fullName evidence="3">amidase</fullName>
        <ecNumber evidence="3">3.5.1.4</ecNumber>
    </recommendedName>
</protein>
<sequence>MTSWQDISALKCSERDSLIPPAWRLPSHYLSTKMTNVMDVARRCGILTPAELAITELSAPALVNRMLSRNLSSVAVVTAFCKRAAVAQQLTNCLTEIMFTQAIATAEAIDAEYAKTGRARGALHGLPISLKDNIDVPGFDSSTGFIANVGDKAFSDAELVRVLRAEGAVFHCKTNVPTGMILGETYNNVWGLTTNPHNTQYACGGSSGGEGVLLALRGSPLGVGSDIAGSIRLPSAACGIYGLKPSTHRISMMGMRAGAGPGQESIRPVTGPMSADLASLELMARVAVGKGGEHDHLMVPMRWREVTLPTKLCFGLVLDDGVVRPTPAVARVLLETKAALEAAGHNVVVWTPPNVSDGIKLLFRLMQGDSGAAFRATMVGGANPEPWPRGLEYVEKTYQRTKDRPTPVSAQWKLNIERTAYLSNLLSAWDETRKVSGTGRPFDGLISPVTAFPACPHYTFAYTGYCCLWNLADFSAVSFPAGNVKRADVKSEMLSGGFRNADEKSIWDHYDVQQLAGMPVGLQVVTSRYTEEKAIKLATVIDKAIGVNSRASSKL</sequence>
<dbReference type="PIRSF" id="PIRSF001221">
    <property type="entry name" value="Amidase_fungi"/>
    <property type="match status" value="1"/>
</dbReference>
<gene>
    <name evidence="8" type="ORF">EHS24_005671</name>
</gene>
<evidence type="ECO:0000313" key="9">
    <source>
        <dbReference type="Proteomes" id="UP000279236"/>
    </source>
</evidence>
<dbReference type="InterPro" id="IPR020556">
    <property type="entry name" value="Amidase_CS"/>
</dbReference>
<dbReference type="EMBL" id="RSCE01000003">
    <property type="protein sequence ID" value="RSH84165.1"/>
    <property type="molecule type" value="Genomic_DNA"/>
</dbReference>
<feature type="binding site" evidence="6">
    <location>
        <begin position="227"/>
        <end position="230"/>
    </location>
    <ligand>
        <name>substrate</name>
    </ligand>
</feature>
<organism evidence="8 9">
    <name type="scientific">Apiotrichum porosum</name>
    <dbReference type="NCBI Taxonomy" id="105984"/>
    <lineage>
        <taxon>Eukaryota</taxon>
        <taxon>Fungi</taxon>
        <taxon>Dikarya</taxon>
        <taxon>Basidiomycota</taxon>
        <taxon>Agaricomycotina</taxon>
        <taxon>Tremellomycetes</taxon>
        <taxon>Trichosporonales</taxon>
        <taxon>Trichosporonaceae</taxon>
        <taxon>Apiotrichum</taxon>
    </lineage>
</organism>
<evidence type="ECO:0000256" key="2">
    <source>
        <dbReference type="ARBA" id="ARBA00009199"/>
    </source>
</evidence>
<feature type="active site" description="Acyl-ester intermediate" evidence="5">
    <location>
        <position position="230"/>
    </location>
</feature>
<keyword evidence="9" id="KW-1185">Reference proteome</keyword>
<dbReference type="InterPro" id="IPR023631">
    <property type="entry name" value="Amidase_dom"/>
</dbReference>
<dbReference type="OrthoDB" id="6428749at2759"/>
<feature type="domain" description="Amidase" evidence="7">
    <location>
        <begin position="76"/>
        <end position="533"/>
    </location>
</feature>
<feature type="binding site" evidence="6">
    <location>
        <position position="206"/>
    </location>
    <ligand>
        <name>substrate</name>
    </ligand>
</feature>
<feature type="active site" description="Charge relay system" evidence="5">
    <location>
        <position position="206"/>
    </location>
</feature>
<name>A0A427XZL6_9TREE</name>
<dbReference type="AlphaFoldDB" id="A0A427XZL6"/>
<feature type="binding site" evidence="6">
    <location>
        <position position="180"/>
    </location>
    <ligand>
        <name>substrate</name>
    </ligand>
</feature>
<comment type="catalytic activity">
    <reaction evidence="1">
        <text>a monocarboxylic acid amide + H2O = a monocarboxylate + NH4(+)</text>
        <dbReference type="Rhea" id="RHEA:12020"/>
        <dbReference type="ChEBI" id="CHEBI:15377"/>
        <dbReference type="ChEBI" id="CHEBI:28938"/>
        <dbReference type="ChEBI" id="CHEBI:35757"/>
        <dbReference type="ChEBI" id="CHEBI:83628"/>
        <dbReference type="EC" id="3.5.1.4"/>
    </reaction>
</comment>
<dbReference type="STRING" id="105984.A0A427XZL6"/>
<feature type="active site" description="Charge relay system" evidence="5">
    <location>
        <position position="131"/>
    </location>
</feature>
<evidence type="ECO:0000256" key="6">
    <source>
        <dbReference type="PIRSR" id="PIRSR001221-2"/>
    </source>
</evidence>
<dbReference type="Pfam" id="PF01425">
    <property type="entry name" value="Amidase"/>
    <property type="match status" value="1"/>
</dbReference>
<accession>A0A427XZL6</accession>
<proteinExistence type="inferred from homology"/>
<evidence type="ECO:0000256" key="3">
    <source>
        <dbReference type="ARBA" id="ARBA00012922"/>
    </source>
</evidence>
<evidence type="ECO:0000256" key="4">
    <source>
        <dbReference type="ARBA" id="ARBA00022801"/>
    </source>
</evidence>
<dbReference type="Gene3D" id="3.90.1300.10">
    <property type="entry name" value="Amidase signature (AS) domain"/>
    <property type="match status" value="1"/>
</dbReference>
<dbReference type="PANTHER" id="PTHR46072:SF11">
    <property type="entry name" value="AMIDASE-RELATED"/>
    <property type="match status" value="1"/>
</dbReference>
<evidence type="ECO:0000256" key="1">
    <source>
        <dbReference type="ARBA" id="ARBA00001311"/>
    </source>
</evidence>
<dbReference type="GO" id="GO:0004040">
    <property type="term" value="F:amidase activity"/>
    <property type="evidence" value="ECO:0007669"/>
    <property type="project" value="UniProtKB-EC"/>
</dbReference>
<evidence type="ECO:0000313" key="8">
    <source>
        <dbReference type="EMBL" id="RSH84165.1"/>
    </source>
</evidence>
<dbReference type="Proteomes" id="UP000279236">
    <property type="component" value="Unassembled WGS sequence"/>
</dbReference>
<evidence type="ECO:0000259" key="7">
    <source>
        <dbReference type="Pfam" id="PF01425"/>
    </source>
</evidence>
<comment type="similarity">
    <text evidence="2">Belongs to the amidase family.</text>
</comment>
<comment type="caution">
    <text evidence="8">The sequence shown here is derived from an EMBL/GenBank/DDBJ whole genome shotgun (WGS) entry which is preliminary data.</text>
</comment>